<comment type="caution">
    <text evidence="3">The sequence shown here is derived from an EMBL/GenBank/DDBJ whole genome shotgun (WGS) entry which is preliminary data.</text>
</comment>
<accession>A0AA41RSV2</accession>
<protein>
    <recommendedName>
        <fullName evidence="2">RING-type domain-containing protein</fullName>
    </recommendedName>
</protein>
<keyword evidence="1" id="KW-0862">Zinc</keyword>
<dbReference type="InterPro" id="IPR001841">
    <property type="entry name" value="Znf_RING"/>
</dbReference>
<evidence type="ECO:0000259" key="2">
    <source>
        <dbReference type="PROSITE" id="PS50089"/>
    </source>
</evidence>
<evidence type="ECO:0000313" key="4">
    <source>
        <dbReference type="Proteomes" id="UP001177140"/>
    </source>
</evidence>
<keyword evidence="4" id="KW-1185">Reference proteome</keyword>
<proteinExistence type="predicted"/>
<organism evidence="3 4">
    <name type="scientific">Papaver nudicaule</name>
    <name type="common">Iceland poppy</name>
    <dbReference type="NCBI Taxonomy" id="74823"/>
    <lineage>
        <taxon>Eukaryota</taxon>
        <taxon>Viridiplantae</taxon>
        <taxon>Streptophyta</taxon>
        <taxon>Embryophyta</taxon>
        <taxon>Tracheophyta</taxon>
        <taxon>Spermatophyta</taxon>
        <taxon>Magnoliopsida</taxon>
        <taxon>Ranunculales</taxon>
        <taxon>Papaveraceae</taxon>
        <taxon>Papaveroideae</taxon>
        <taxon>Papaver</taxon>
    </lineage>
</organism>
<dbReference type="PROSITE" id="PS50089">
    <property type="entry name" value="ZF_RING_2"/>
    <property type="match status" value="1"/>
</dbReference>
<gene>
    <name evidence="3" type="ORF">MKW94_011963</name>
</gene>
<evidence type="ECO:0000256" key="1">
    <source>
        <dbReference type="PROSITE-ProRule" id="PRU00175"/>
    </source>
</evidence>
<dbReference type="InterPro" id="IPR013083">
    <property type="entry name" value="Znf_RING/FYVE/PHD"/>
</dbReference>
<dbReference type="SUPFAM" id="SSF57850">
    <property type="entry name" value="RING/U-box"/>
    <property type="match status" value="1"/>
</dbReference>
<dbReference type="Pfam" id="PF13639">
    <property type="entry name" value="zf-RING_2"/>
    <property type="match status" value="1"/>
</dbReference>
<feature type="domain" description="RING-type" evidence="2">
    <location>
        <begin position="146"/>
        <end position="187"/>
    </location>
</feature>
<dbReference type="Proteomes" id="UP001177140">
    <property type="component" value="Unassembled WGS sequence"/>
</dbReference>
<keyword evidence="1" id="KW-0479">Metal-binding</keyword>
<dbReference type="EMBL" id="JAJJMA010054029">
    <property type="protein sequence ID" value="MCL7026212.1"/>
    <property type="molecule type" value="Genomic_DNA"/>
</dbReference>
<keyword evidence="1" id="KW-0863">Zinc-finger</keyword>
<sequence>MAMEIITINSSNSSSWFERLPAEYQMIVAYPADSSPRYSIQLNVEQYAARAELELSYDSTAEEIKYKIQNKLHEFKISDMDYVEGISERLSVDAAAQLREAATQSVPVRIIDFVKISFRVDVTQSWIDRLERMRYVQGEDNEACRCVICMDGVSSTGEDEVIKIPCAHVLHSDCLARWLRLITPAHCAVAWLSM</sequence>
<evidence type="ECO:0000313" key="3">
    <source>
        <dbReference type="EMBL" id="MCL7026212.1"/>
    </source>
</evidence>
<reference evidence="3" key="1">
    <citation type="submission" date="2022-03" db="EMBL/GenBank/DDBJ databases">
        <title>A functionally conserved STORR gene fusion in Papaver species that diverged 16.8 million years ago.</title>
        <authorList>
            <person name="Catania T."/>
        </authorList>
    </citation>
    <scope>NUCLEOTIDE SEQUENCE</scope>
    <source>
        <strain evidence="3">S-191538</strain>
    </source>
</reference>
<name>A0AA41RSV2_PAPNU</name>
<dbReference type="SMART" id="SM00184">
    <property type="entry name" value="RING"/>
    <property type="match status" value="1"/>
</dbReference>
<dbReference type="GO" id="GO:0008270">
    <property type="term" value="F:zinc ion binding"/>
    <property type="evidence" value="ECO:0007669"/>
    <property type="project" value="UniProtKB-KW"/>
</dbReference>
<dbReference type="AlphaFoldDB" id="A0AA41RSV2"/>
<dbReference type="Gene3D" id="3.30.40.10">
    <property type="entry name" value="Zinc/RING finger domain, C3HC4 (zinc finger)"/>
    <property type="match status" value="1"/>
</dbReference>